<feature type="coiled-coil region" evidence="5">
    <location>
        <begin position="134"/>
        <end position="161"/>
    </location>
</feature>
<dbReference type="SMART" id="SM00568">
    <property type="entry name" value="GRAM"/>
    <property type="match status" value="1"/>
</dbReference>
<evidence type="ECO:0000313" key="9">
    <source>
        <dbReference type="Proteomes" id="UP001162131"/>
    </source>
</evidence>
<dbReference type="PROSITE" id="PS51778">
    <property type="entry name" value="VAST"/>
    <property type="match status" value="1"/>
</dbReference>
<dbReference type="GO" id="GO:0005789">
    <property type="term" value="C:endoplasmic reticulum membrane"/>
    <property type="evidence" value="ECO:0007669"/>
    <property type="project" value="TreeGrafter"/>
</dbReference>
<dbReference type="Gene3D" id="2.30.29.30">
    <property type="entry name" value="Pleckstrin-homology domain (PH domain)/Phosphotyrosine-binding domain (PTB)"/>
    <property type="match status" value="1"/>
</dbReference>
<sequence>MKEHFSEQAQYVEQWLSKLSSLKKHWKIIRTLFNDTTLLFDTYGKALSKTGRAFLTALFKNTSNENKNLANSLKFFGEFSEKLGEDYSKSGLALNFSIMQKFNQLVSDINSCKTWIKESTSMGMKELSQAKIHYFKLKAKLEKQTKEVESMQAAFEKAKSEPGNSYQLGLAQKFKEKLRTSNKDLKTIQSDIETQAELVFEKHEALENTLYTTHSSVLDLEFDSLHILLSSYYAMVAIIKKMIVIRKEYALTRFQNIEESEDFTFDIKIGKEINIFTNEMNKEKFESQAMLIDERTTMIKAFKEFIFSTICLEEDLGKSLENTLGTFKLPSYIAAKNIGKSHWDVYYSAFTEIAKVYQIFAGEIRKLGLEPFSEVLKNQENIKRSIRVSLLNFVEGNDPIYTDRSQRGSYSSRSATNSPNIKEFFNSKSASLSKILGTLSESNEEEKNNLENIKAVFEDLHRLEEDLYNSIDDIADRAEKELGELEIEGEYKDINLYQKRELTDDSIKEIRQMSQISRNASLESEELGTQEEEIEPEGNVITKFGLSPETQIVDSFTCALSQKILLHGRMYLTTSHLCFHSYFNSSTLFGRETLLAIPLSDIIKVEKRQIALIFDTALSITTHSSEILFASFLFRDQALATINNLLKMSPTQTSKRSHILCEFKVETRNHRLQLSKLMRDIKGTPVVNVEQFPMSYVKYDLIQRPIALDVCPQKVFEYFFSDDDNGFLMDYLKTRGEYDMEITKWSPPIQNYYKEGAEEGSWPRISTRKLKFNHKLREKLPFMPDSCGTAEEHTVHLISKTEFVIDTVVDIIGVPYCDYFKAYFKWRIYGEDKSNLEAHYGLVFNKSTIFGGKMEGSGTKEGRMIIQTMWIPMAQKKIGEQLGIKVEMAPLPPINVEESKSKESDWVMYALIGIIVLLCITVIRLWWRIGALESDMLEIQNLIVNKIS</sequence>
<dbReference type="Gene3D" id="1.20.1270.60">
    <property type="entry name" value="Arfaptin homology (AH) domain/BAR domain"/>
    <property type="match status" value="1"/>
</dbReference>
<dbReference type="InterPro" id="IPR004182">
    <property type="entry name" value="GRAM"/>
</dbReference>
<evidence type="ECO:0000256" key="2">
    <source>
        <dbReference type="ARBA" id="ARBA00022692"/>
    </source>
</evidence>
<accession>A0AAU9J3B2</accession>
<keyword evidence="9" id="KW-1185">Reference proteome</keyword>
<dbReference type="Pfam" id="PF16016">
    <property type="entry name" value="VASt"/>
    <property type="match status" value="1"/>
</dbReference>
<comment type="subcellular location">
    <subcellularLocation>
        <location evidence="1">Membrane</location>
        <topology evidence="1">Single-pass membrane protein</topology>
    </subcellularLocation>
</comment>
<keyword evidence="3 6" id="KW-1133">Transmembrane helix</keyword>
<dbReference type="SUPFAM" id="SSF103657">
    <property type="entry name" value="BAR/IMD domain-like"/>
    <property type="match status" value="1"/>
</dbReference>
<dbReference type="GO" id="GO:0032934">
    <property type="term" value="F:sterol binding"/>
    <property type="evidence" value="ECO:0007669"/>
    <property type="project" value="TreeGrafter"/>
</dbReference>
<protein>
    <recommendedName>
        <fullName evidence="7">VASt domain-containing protein</fullName>
    </recommendedName>
</protein>
<evidence type="ECO:0000256" key="3">
    <source>
        <dbReference type="ARBA" id="ARBA00022989"/>
    </source>
</evidence>
<dbReference type="GO" id="GO:0032366">
    <property type="term" value="P:intracellular sterol transport"/>
    <property type="evidence" value="ECO:0007669"/>
    <property type="project" value="TreeGrafter"/>
</dbReference>
<feature type="domain" description="VASt" evidence="7">
    <location>
        <begin position="698"/>
        <end position="862"/>
    </location>
</feature>
<feature type="transmembrane region" description="Helical" evidence="6">
    <location>
        <begin position="906"/>
        <end position="927"/>
    </location>
</feature>
<dbReference type="InterPro" id="IPR011993">
    <property type="entry name" value="PH-like_dom_sf"/>
</dbReference>
<dbReference type="PANTHER" id="PTHR23319">
    <property type="entry name" value="GRAM DOMAIN CONTAINING 1B, ISOFORM E"/>
    <property type="match status" value="1"/>
</dbReference>
<evidence type="ECO:0000256" key="4">
    <source>
        <dbReference type="ARBA" id="ARBA00023136"/>
    </source>
</evidence>
<reference evidence="8" key="1">
    <citation type="submission" date="2021-09" db="EMBL/GenBank/DDBJ databases">
        <authorList>
            <consortium name="AG Swart"/>
            <person name="Singh M."/>
            <person name="Singh A."/>
            <person name="Seah K."/>
            <person name="Emmerich C."/>
        </authorList>
    </citation>
    <scope>NUCLEOTIDE SEQUENCE</scope>
    <source>
        <strain evidence="8">ATCC30299</strain>
    </source>
</reference>
<comment type="caution">
    <text evidence="8">The sequence shown here is derived from an EMBL/GenBank/DDBJ whole genome shotgun (WGS) entry which is preliminary data.</text>
</comment>
<dbReference type="GO" id="GO:0120015">
    <property type="term" value="F:sterol transfer activity"/>
    <property type="evidence" value="ECO:0007669"/>
    <property type="project" value="TreeGrafter"/>
</dbReference>
<evidence type="ECO:0000313" key="8">
    <source>
        <dbReference type="EMBL" id="CAG9318432.1"/>
    </source>
</evidence>
<proteinExistence type="predicted"/>
<dbReference type="PANTHER" id="PTHR23319:SF4">
    <property type="entry name" value="GRAM DOMAIN CONTAINING 1B, ISOFORM E"/>
    <property type="match status" value="1"/>
</dbReference>
<dbReference type="InterPro" id="IPR027267">
    <property type="entry name" value="AH/BAR_dom_sf"/>
</dbReference>
<feature type="coiled-coil region" evidence="5">
    <location>
        <begin position="436"/>
        <end position="488"/>
    </location>
</feature>
<dbReference type="Proteomes" id="UP001162131">
    <property type="component" value="Unassembled WGS sequence"/>
</dbReference>
<keyword evidence="5" id="KW-0175">Coiled coil</keyword>
<keyword evidence="2 6" id="KW-0812">Transmembrane</keyword>
<dbReference type="Pfam" id="PF02893">
    <property type="entry name" value="GRAM"/>
    <property type="match status" value="1"/>
</dbReference>
<dbReference type="InterPro" id="IPR031968">
    <property type="entry name" value="VASt"/>
</dbReference>
<dbReference type="EMBL" id="CAJZBQ010000020">
    <property type="protein sequence ID" value="CAG9318432.1"/>
    <property type="molecule type" value="Genomic_DNA"/>
</dbReference>
<keyword evidence="4 6" id="KW-0472">Membrane</keyword>
<dbReference type="AlphaFoldDB" id="A0AAU9J3B2"/>
<dbReference type="GO" id="GO:0005886">
    <property type="term" value="C:plasma membrane"/>
    <property type="evidence" value="ECO:0007669"/>
    <property type="project" value="TreeGrafter"/>
</dbReference>
<name>A0AAU9J3B2_9CILI</name>
<evidence type="ECO:0000259" key="7">
    <source>
        <dbReference type="PROSITE" id="PS51778"/>
    </source>
</evidence>
<organism evidence="8 9">
    <name type="scientific">Blepharisma stoltei</name>
    <dbReference type="NCBI Taxonomy" id="1481888"/>
    <lineage>
        <taxon>Eukaryota</taxon>
        <taxon>Sar</taxon>
        <taxon>Alveolata</taxon>
        <taxon>Ciliophora</taxon>
        <taxon>Postciliodesmatophora</taxon>
        <taxon>Heterotrichea</taxon>
        <taxon>Heterotrichida</taxon>
        <taxon>Blepharismidae</taxon>
        <taxon>Blepharisma</taxon>
    </lineage>
</organism>
<evidence type="ECO:0000256" key="1">
    <source>
        <dbReference type="ARBA" id="ARBA00004167"/>
    </source>
</evidence>
<gene>
    <name evidence="8" type="ORF">BSTOLATCC_MIC20906</name>
</gene>
<evidence type="ECO:0000256" key="6">
    <source>
        <dbReference type="SAM" id="Phobius"/>
    </source>
</evidence>
<dbReference type="GO" id="GO:0140268">
    <property type="term" value="C:endoplasmic reticulum-plasma membrane contact site"/>
    <property type="evidence" value="ECO:0007669"/>
    <property type="project" value="TreeGrafter"/>
</dbReference>
<dbReference type="InterPro" id="IPR051482">
    <property type="entry name" value="Cholesterol_transport"/>
</dbReference>
<evidence type="ECO:0000256" key="5">
    <source>
        <dbReference type="SAM" id="Coils"/>
    </source>
</evidence>